<name>A0A1S3H8W1_LINAN</name>
<dbReference type="PROSITE" id="PS50850">
    <property type="entry name" value="MFS"/>
    <property type="match status" value="1"/>
</dbReference>
<dbReference type="RefSeq" id="XP_013381564.1">
    <property type="nucleotide sequence ID" value="XM_013526110.1"/>
</dbReference>
<dbReference type="Pfam" id="PF00083">
    <property type="entry name" value="Sugar_tr"/>
    <property type="match status" value="1"/>
</dbReference>
<feature type="transmembrane region" description="Helical" evidence="5">
    <location>
        <begin position="82"/>
        <end position="105"/>
    </location>
</feature>
<evidence type="ECO:0000313" key="7">
    <source>
        <dbReference type="Proteomes" id="UP000085678"/>
    </source>
</evidence>
<sequence>MYVSGTLIGGLAFGLLSDWAGRRVSLLLALGLSGIFGLGWVFSPTYPCSIAIRFMYGMFTSEIFTLSTTLALELVGPHKRMIAGTVVGIVSTAGGVVVTGIAYFLRDWRHLQLSISAPYLVFAATLFWLLPESPRWLLTKGRHEEAEKILRRAAKMNGKEFPKGLLTKVEINELPSTSIRALLHAPKLMFRMLLLYINWMVLDMTHYGISLHTGNMAGNIYLNFLLYSLVDFPGYALCFTIDRFGRKKIYTLCLVTGGLACLSTLFVHLYGEEDATYSYYVKMALSTVGKLGIAAAYGISYIWGVELFPTVVRNFSLGLGSVASCAGAILTPIVVKTEDMV</sequence>
<dbReference type="InterPro" id="IPR005828">
    <property type="entry name" value="MFS_sugar_transport-like"/>
</dbReference>
<dbReference type="InParanoid" id="A0A1S3H8W1"/>
<protein>
    <submittedName>
        <fullName evidence="8">Organic cation transporter protein-like</fullName>
    </submittedName>
</protein>
<evidence type="ECO:0000256" key="4">
    <source>
        <dbReference type="ARBA" id="ARBA00023136"/>
    </source>
</evidence>
<keyword evidence="4 5" id="KW-0472">Membrane</keyword>
<evidence type="ECO:0000259" key="6">
    <source>
        <dbReference type="PROSITE" id="PS50850"/>
    </source>
</evidence>
<dbReference type="SUPFAM" id="SSF103473">
    <property type="entry name" value="MFS general substrate transporter"/>
    <property type="match status" value="1"/>
</dbReference>
<feature type="transmembrane region" description="Helical" evidence="5">
    <location>
        <begin position="315"/>
        <end position="335"/>
    </location>
</feature>
<comment type="subcellular location">
    <subcellularLocation>
        <location evidence="1">Membrane</location>
        <topology evidence="1">Multi-pass membrane protein</topology>
    </subcellularLocation>
</comment>
<dbReference type="Gene3D" id="1.20.1250.20">
    <property type="entry name" value="MFS general substrate transporter like domains"/>
    <property type="match status" value="1"/>
</dbReference>
<evidence type="ECO:0000313" key="8">
    <source>
        <dbReference type="RefSeq" id="XP_013381564.1"/>
    </source>
</evidence>
<feature type="transmembrane region" description="Helical" evidence="5">
    <location>
        <begin position="24"/>
        <end position="42"/>
    </location>
</feature>
<dbReference type="KEGG" id="lak:106152498"/>
<gene>
    <name evidence="8" type="primary">LOC106152498</name>
</gene>
<dbReference type="InterPro" id="IPR036259">
    <property type="entry name" value="MFS_trans_sf"/>
</dbReference>
<proteinExistence type="predicted"/>
<feature type="transmembrane region" description="Helical" evidence="5">
    <location>
        <begin position="283"/>
        <end position="303"/>
    </location>
</feature>
<dbReference type="GeneID" id="106152498"/>
<feature type="transmembrane region" description="Helical" evidence="5">
    <location>
        <begin position="111"/>
        <end position="130"/>
    </location>
</feature>
<dbReference type="Proteomes" id="UP000085678">
    <property type="component" value="Unplaced"/>
</dbReference>
<feature type="domain" description="Major facilitator superfamily (MFS) profile" evidence="6">
    <location>
        <begin position="1"/>
        <end position="341"/>
    </location>
</feature>
<keyword evidence="7" id="KW-1185">Reference proteome</keyword>
<dbReference type="InterPro" id="IPR020846">
    <property type="entry name" value="MFS_dom"/>
</dbReference>
<evidence type="ECO:0000256" key="3">
    <source>
        <dbReference type="ARBA" id="ARBA00022989"/>
    </source>
</evidence>
<organism evidence="7 8">
    <name type="scientific">Lingula anatina</name>
    <name type="common">Brachiopod</name>
    <name type="synonym">Lingula unguis</name>
    <dbReference type="NCBI Taxonomy" id="7574"/>
    <lineage>
        <taxon>Eukaryota</taxon>
        <taxon>Metazoa</taxon>
        <taxon>Spiralia</taxon>
        <taxon>Lophotrochozoa</taxon>
        <taxon>Brachiopoda</taxon>
        <taxon>Linguliformea</taxon>
        <taxon>Lingulata</taxon>
        <taxon>Lingulida</taxon>
        <taxon>Linguloidea</taxon>
        <taxon>Lingulidae</taxon>
        <taxon>Lingula</taxon>
    </lineage>
</organism>
<evidence type="ECO:0000256" key="2">
    <source>
        <dbReference type="ARBA" id="ARBA00022692"/>
    </source>
</evidence>
<evidence type="ECO:0000256" key="1">
    <source>
        <dbReference type="ARBA" id="ARBA00004141"/>
    </source>
</evidence>
<dbReference type="OrthoDB" id="3936150at2759"/>
<keyword evidence="3 5" id="KW-1133">Transmembrane helix</keyword>
<feature type="transmembrane region" description="Helical" evidence="5">
    <location>
        <begin position="188"/>
        <end position="208"/>
    </location>
</feature>
<dbReference type="GO" id="GO:0016020">
    <property type="term" value="C:membrane"/>
    <property type="evidence" value="ECO:0007669"/>
    <property type="project" value="UniProtKB-SubCell"/>
</dbReference>
<feature type="transmembrane region" description="Helical" evidence="5">
    <location>
        <begin position="220"/>
        <end position="237"/>
    </location>
</feature>
<evidence type="ECO:0000256" key="5">
    <source>
        <dbReference type="SAM" id="Phobius"/>
    </source>
</evidence>
<dbReference type="PANTHER" id="PTHR24064">
    <property type="entry name" value="SOLUTE CARRIER FAMILY 22 MEMBER"/>
    <property type="match status" value="1"/>
</dbReference>
<accession>A0A1S3H8W1</accession>
<dbReference type="GO" id="GO:0022857">
    <property type="term" value="F:transmembrane transporter activity"/>
    <property type="evidence" value="ECO:0007669"/>
    <property type="project" value="InterPro"/>
</dbReference>
<keyword evidence="2 5" id="KW-0812">Transmembrane</keyword>
<feature type="transmembrane region" description="Helical" evidence="5">
    <location>
        <begin position="249"/>
        <end position="271"/>
    </location>
</feature>
<dbReference type="AlphaFoldDB" id="A0A1S3H8W1"/>
<feature type="transmembrane region" description="Helical" evidence="5">
    <location>
        <begin position="54"/>
        <end position="75"/>
    </location>
</feature>
<reference evidence="8" key="1">
    <citation type="submission" date="2025-08" db="UniProtKB">
        <authorList>
            <consortium name="RefSeq"/>
        </authorList>
    </citation>
    <scope>IDENTIFICATION</scope>
    <source>
        <tissue evidence="8">Gonads</tissue>
    </source>
</reference>